<comment type="caution">
    <text evidence="1">The sequence shown here is derived from an EMBL/GenBank/DDBJ whole genome shotgun (WGS) entry which is preliminary data.</text>
</comment>
<dbReference type="EMBL" id="QTSX02007129">
    <property type="protein sequence ID" value="KAJ9050949.1"/>
    <property type="molecule type" value="Genomic_DNA"/>
</dbReference>
<evidence type="ECO:0000313" key="1">
    <source>
        <dbReference type="EMBL" id="KAJ9050949.1"/>
    </source>
</evidence>
<sequence length="75" mass="8486">MTLLRVRKLQDTAKCPTTPPVAASPIRTNLSSRCDAYHCWPQPDVKKTTSVVWGLDAKRTKLSFALLRHPAWVRV</sequence>
<reference evidence="1" key="1">
    <citation type="submission" date="2022-04" db="EMBL/GenBank/DDBJ databases">
        <title>Genome of the entomopathogenic fungus Entomophthora muscae.</title>
        <authorList>
            <person name="Elya C."/>
            <person name="Lovett B.R."/>
            <person name="Lee E."/>
            <person name="Macias A.M."/>
            <person name="Hajek A.E."/>
            <person name="De Bivort B.L."/>
            <person name="Kasson M.T."/>
            <person name="De Fine Licht H.H."/>
            <person name="Stajich J.E."/>
        </authorList>
    </citation>
    <scope>NUCLEOTIDE SEQUENCE</scope>
    <source>
        <strain evidence="1">Berkeley</strain>
    </source>
</reference>
<name>A0ACC2RLL7_9FUNG</name>
<proteinExistence type="predicted"/>
<protein>
    <submittedName>
        <fullName evidence="1">Uncharacterized protein</fullName>
    </submittedName>
</protein>
<gene>
    <name evidence="1" type="ORF">DSO57_1009307</name>
</gene>
<dbReference type="Proteomes" id="UP001165960">
    <property type="component" value="Unassembled WGS sequence"/>
</dbReference>
<keyword evidence="2" id="KW-1185">Reference proteome</keyword>
<organism evidence="1 2">
    <name type="scientific">Entomophthora muscae</name>
    <dbReference type="NCBI Taxonomy" id="34485"/>
    <lineage>
        <taxon>Eukaryota</taxon>
        <taxon>Fungi</taxon>
        <taxon>Fungi incertae sedis</taxon>
        <taxon>Zoopagomycota</taxon>
        <taxon>Entomophthoromycotina</taxon>
        <taxon>Entomophthoromycetes</taxon>
        <taxon>Entomophthorales</taxon>
        <taxon>Entomophthoraceae</taxon>
        <taxon>Entomophthora</taxon>
    </lineage>
</organism>
<evidence type="ECO:0000313" key="2">
    <source>
        <dbReference type="Proteomes" id="UP001165960"/>
    </source>
</evidence>
<accession>A0ACC2RLL7</accession>